<name>A0ABN2XS04_9MICC</name>
<dbReference type="EMBL" id="BAAAQA010000015">
    <property type="protein sequence ID" value="GAA2116317.1"/>
    <property type="molecule type" value="Genomic_DNA"/>
</dbReference>
<dbReference type="InterPro" id="IPR019251">
    <property type="entry name" value="DUF2231_TM"/>
</dbReference>
<protein>
    <submittedName>
        <fullName evidence="2">DUF2231 domain-containing protein</fullName>
    </submittedName>
</protein>
<accession>A0ABN2XS04</accession>
<dbReference type="Pfam" id="PF09990">
    <property type="entry name" value="DUF2231"/>
    <property type="match status" value="1"/>
</dbReference>
<comment type="caution">
    <text evidence="2">The sequence shown here is derived from an EMBL/GenBank/DDBJ whole genome shotgun (WGS) entry which is preliminary data.</text>
</comment>
<gene>
    <name evidence="2" type="ORF">GCM10009824_14910</name>
</gene>
<reference evidence="2 3" key="1">
    <citation type="journal article" date="2019" name="Int. J. Syst. Evol. Microbiol.">
        <title>The Global Catalogue of Microorganisms (GCM) 10K type strain sequencing project: providing services to taxonomists for standard genome sequencing and annotation.</title>
        <authorList>
            <consortium name="The Broad Institute Genomics Platform"/>
            <consortium name="The Broad Institute Genome Sequencing Center for Infectious Disease"/>
            <person name="Wu L."/>
            <person name="Ma J."/>
        </authorList>
    </citation>
    <scope>NUCLEOTIDE SEQUENCE [LARGE SCALE GENOMIC DNA]</scope>
    <source>
        <strain evidence="2 3">JCM 15914</strain>
    </source>
</reference>
<keyword evidence="3" id="KW-1185">Reference proteome</keyword>
<evidence type="ECO:0000313" key="2">
    <source>
        <dbReference type="EMBL" id="GAA2116317.1"/>
    </source>
</evidence>
<evidence type="ECO:0000313" key="3">
    <source>
        <dbReference type="Proteomes" id="UP001500166"/>
    </source>
</evidence>
<sequence length="183" mass="19077">MNKAFQQVTTRIEEAHSLDSVIDFLKTNVGPITEQPLVKKALSGDFLGHPLHPMLTDIPIGAWSMSGLLDVLGGEELEDASTILVGAGVLSALPTAATGLHDWQSTKGAASRVGFIHAAAMDVTVLTYSGSLIARLTGHHTVGKVLGLAGLGVMTVGGFLGGHLTYSQGVNVEEETPNLRAVK</sequence>
<proteinExistence type="predicted"/>
<dbReference type="Proteomes" id="UP001500166">
    <property type="component" value="Unassembled WGS sequence"/>
</dbReference>
<dbReference type="RefSeq" id="WP_344224369.1">
    <property type="nucleotide sequence ID" value="NZ_BAAAQA010000015.1"/>
</dbReference>
<organism evidence="2 3">
    <name type="scientific">Kocuria atrinae</name>
    <dbReference type="NCBI Taxonomy" id="592377"/>
    <lineage>
        <taxon>Bacteria</taxon>
        <taxon>Bacillati</taxon>
        <taxon>Actinomycetota</taxon>
        <taxon>Actinomycetes</taxon>
        <taxon>Micrococcales</taxon>
        <taxon>Micrococcaceae</taxon>
        <taxon>Kocuria</taxon>
    </lineage>
</organism>
<feature type="domain" description="DUF2231" evidence="1">
    <location>
        <begin position="48"/>
        <end position="173"/>
    </location>
</feature>
<evidence type="ECO:0000259" key="1">
    <source>
        <dbReference type="Pfam" id="PF09990"/>
    </source>
</evidence>